<dbReference type="Proteomes" id="UP000265520">
    <property type="component" value="Unassembled WGS sequence"/>
</dbReference>
<protein>
    <submittedName>
        <fullName evidence="1">Histone deacetylase</fullName>
    </submittedName>
</protein>
<accession>A0A392SVC7</accession>
<dbReference type="AlphaFoldDB" id="A0A392SVC7"/>
<proteinExistence type="predicted"/>
<feature type="non-terminal residue" evidence="1">
    <location>
        <position position="1"/>
    </location>
</feature>
<reference evidence="1 2" key="1">
    <citation type="journal article" date="2018" name="Front. Plant Sci.">
        <title>Red Clover (Trifolium pratense) and Zigzag Clover (T. medium) - A Picture of Genomic Similarities and Differences.</title>
        <authorList>
            <person name="Dluhosova J."/>
            <person name="Istvanek J."/>
            <person name="Nedelnik J."/>
            <person name="Repkova J."/>
        </authorList>
    </citation>
    <scope>NUCLEOTIDE SEQUENCE [LARGE SCALE GENOMIC DNA]</scope>
    <source>
        <strain evidence="2">cv. 10/8</strain>
        <tissue evidence="1">Leaf</tissue>
    </source>
</reference>
<evidence type="ECO:0000313" key="2">
    <source>
        <dbReference type="Proteomes" id="UP000265520"/>
    </source>
</evidence>
<evidence type="ECO:0000313" key="1">
    <source>
        <dbReference type="EMBL" id="MCI52828.1"/>
    </source>
</evidence>
<dbReference type="EMBL" id="LXQA010453440">
    <property type="protein sequence ID" value="MCI52828.1"/>
    <property type="molecule type" value="Genomic_DNA"/>
</dbReference>
<organism evidence="1 2">
    <name type="scientific">Trifolium medium</name>
    <dbReference type="NCBI Taxonomy" id="97028"/>
    <lineage>
        <taxon>Eukaryota</taxon>
        <taxon>Viridiplantae</taxon>
        <taxon>Streptophyta</taxon>
        <taxon>Embryophyta</taxon>
        <taxon>Tracheophyta</taxon>
        <taxon>Spermatophyta</taxon>
        <taxon>Magnoliopsida</taxon>
        <taxon>eudicotyledons</taxon>
        <taxon>Gunneridae</taxon>
        <taxon>Pentapetalae</taxon>
        <taxon>rosids</taxon>
        <taxon>fabids</taxon>
        <taxon>Fabales</taxon>
        <taxon>Fabaceae</taxon>
        <taxon>Papilionoideae</taxon>
        <taxon>50 kb inversion clade</taxon>
        <taxon>NPAAA clade</taxon>
        <taxon>Hologalegina</taxon>
        <taxon>IRL clade</taxon>
        <taxon>Trifolieae</taxon>
        <taxon>Trifolium</taxon>
    </lineage>
</organism>
<name>A0A392SVC7_9FABA</name>
<keyword evidence="2" id="KW-1185">Reference proteome</keyword>
<sequence length="57" mass="6285">AIPEQFLNDEARLAGTINPLRLQWEKNDALICTWLLSTISDSLLAKVVDFTLVASLG</sequence>
<comment type="caution">
    <text evidence="1">The sequence shown here is derived from an EMBL/GenBank/DDBJ whole genome shotgun (WGS) entry which is preliminary data.</text>
</comment>